<evidence type="ECO:0000256" key="2">
    <source>
        <dbReference type="ARBA" id="ARBA00022840"/>
    </source>
</evidence>
<dbReference type="Gene3D" id="1.10.8.60">
    <property type="match status" value="1"/>
</dbReference>
<dbReference type="PANTHER" id="PTHR32071">
    <property type="entry name" value="TRANSCRIPTIONAL REGULATORY PROTEIN"/>
    <property type="match status" value="1"/>
</dbReference>
<dbReference type="Gene3D" id="3.40.50.300">
    <property type="entry name" value="P-loop containing nucleotide triphosphate hydrolases"/>
    <property type="match status" value="1"/>
</dbReference>
<protein>
    <submittedName>
        <fullName evidence="6">Two component, sigma54 specific, transcriptional regulator, Fis family</fullName>
    </submittedName>
</protein>
<keyword evidence="4" id="KW-0804">Transcription</keyword>
<dbReference type="SUPFAM" id="SSF46689">
    <property type="entry name" value="Homeodomain-like"/>
    <property type="match status" value="1"/>
</dbReference>
<organism evidence="6">
    <name type="scientific">human gut metagenome</name>
    <dbReference type="NCBI Taxonomy" id="408170"/>
    <lineage>
        <taxon>unclassified sequences</taxon>
        <taxon>metagenomes</taxon>
        <taxon>organismal metagenomes</taxon>
    </lineage>
</organism>
<dbReference type="InterPro" id="IPR058031">
    <property type="entry name" value="AAA_lid_NorR"/>
</dbReference>
<dbReference type="Pfam" id="PF25601">
    <property type="entry name" value="AAA_lid_14"/>
    <property type="match status" value="1"/>
</dbReference>
<dbReference type="GO" id="GO:0006355">
    <property type="term" value="P:regulation of DNA-templated transcription"/>
    <property type="evidence" value="ECO:0007669"/>
    <property type="project" value="InterPro"/>
</dbReference>
<proteinExistence type="predicted"/>
<evidence type="ECO:0000259" key="5">
    <source>
        <dbReference type="PROSITE" id="PS50045"/>
    </source>
</evidence>
<dbReference type="EMBL" id="AJWY01011279">
    <property type="protein sequence ID" value="EKC53191.1"/>
    <property type="molecule type" value="Genomic_DNA"/>
</dbReference>
<dbReference type="Pfam" id="PF00158">
    <property type="entry name" value="Sigma54_activat"/>
    <property type="match status" value="1"/>
</dbReference>
<keyword evidence="1" id="KW-0547">Nucleotide-binding</keyword>
<evidence type="ECO:0000256" key="3">
    <source>
        <dbReference type="ARBA" id="ARBA00023015"/>
    </source>
</evidence>
<dbReference type="InterPro" id="IPR009057">
    <property type="entry name" value="Homeodomain-like_sf"/>
</dbReference>
<dbReference type="PROSITE" id="PS50045">
    <property type="entry name" value="SIGMA54_INTERACT_4"/>
    <property type="match status" value="1"/>
</dbReference>
<dbReference type="InterPro" id="IPR027417">
    <property type="entry name" value="P-loop_NTPase"/>
</dbReference>
<accession>K1T113</accession>
<evidence type="ECO:0000313" key="6">
    <source>
        <dbReference type="EMBL" id="EKC53191.1"/>
    </source>
</evidence>
<dbReference type="PANTHER" id="PTHR32071:SF121">
    <property type="entry name" value="SIGMA L-DEPENDENT TRANSCRIPTIONAL REGULATOR YQIR-RELATED"/>
    <property type="match status" value="1"/>
</dbReference>
<evidence type="ECO:0000256" key="4">
    <source>
        <dbReference type="ARBA" id="ARBA00023163"/>
    </source>
</evidence>
<dbReference type="InterPro" id="IPR002078">
    <property type="entry name" value="Sigma_54_int"/>
</dbReference>
<dbReference type="AlphaFoldDB" id="K1T113"/>
<keyword evidence="3" id="KW-0805">Transcription regulation</keyword>
<dbReference type="PRINTS" id="PR01590">
    <property type="entry name" value="HTHFIS"/>
</dbReference>
<reference evidence="6" key="1">
    <citation type="journal article" date="2013" name="Environ. Microbiol.">
        <title>Microbiota from the distal guts of lean and obese adolescents exhibit partial functional redundancy besides clear differences in community structure.</title>
        <authorList>
            <person name="Ferrer M."/>
            <person name="Ruiz A."/>
            <person name="Lanza F."/>
            <person name="Haange S.B."/>
            <person name="Oberbach A."/>
            <person name="Till H."/>
            <person name="Bargiela R."/>
            <person name="Campoy C."/>
            <person name="Segura M.T."/>
            <person name="Richter M."/>
            <person name="von Bergen M."/>
            <person name="Seifert J."/>
            <person name="Suarez A."/>
        </authorList>
    </citation>
    <scope>NUCLEOTIDE SEQUENCE</scope>
</reference>
<dbReference type="InterPro" id="IPR002197">
    <property type="entry name" value="HTH_Fis"/>
</dbReference>
<dbReference type="GO" id="GO:0005524">
    <property type="term" value="F:ATP binding"/>
    <property type="evidence" value="ECO:0007669"/>
    <property type="project" value="UniProtKB-KW"/>
</dbReference>
<dbReference type="GO" id="GO:0043565">
    <property type="term" value="F:sequence-specific DNA binding"/>
    <property type="evidence" value="ECO:0007669"/>
    <property type="project" value="InterPro"/>
</dbReference>
<gene>
    <name evidence="6" type="ORF">LEA_16501</name>
</gene>
<sequence length="172" mass="20151">NVRVISATNRDLKKEIEQGNFREDLYYRLSVFQIHLPPLRERKEDIELLAESFIQLFSKKLGKQVEGMAPEFLKALKAADWRGNIRELRNVIERSMIVCDKQLTLQDLPIEIQNTRQEDYSGKNYSEFELAAMEKRHIAKVLQHTKGNKTEASRLLKIGLTTLYRKIEEYGI</sequence>
<feature type="non-terminal residue" evidence="6">
    <location>
        <position position="1"/>
    </location>
</feature>
<keyword evidence="2" id="KW-0067">ATP-binding</keyword>
<evidence type="ECO:0000256" key="1">
    <source>
        <dbReference type="ARBA" id="ARBA00022741"/>
    </source>
</evidence>
<comment type="caution">
    <text evidence="6">The sequence shown here is derived from an EMBL/GenBank/DDBJ whole genome shotgun (WGS) entry which is preliminary data.</text>
</comment>
<dbReference type="Pfam" id="PF02954">
    <property type="entry name" value="HTH_8"/>
    <property type="match status" value="1"/>
</dbReference>
<feature type="domain" description="Sigma-54 factor interaction" evidence="5">
    <location>
        <begin position="1"/>
        <end position="97"/>
    </location>
</feature>
<dbReference type="SUPFAM" id="SSF52540">
    <property type="entry name" value="P-loop containing nucleoside triphosphate hydrolases"/>
    <property type="match status" value="1"/>
</dbReference>
<name>K1T113_9ZZZZ</name>
<dbReference type="Gene3D" id="1.10.10.60">
    <property type="entry name" value="Homeodomain-like"/>
    <property type="match status" value="1"/>
</dbReference>